<gene>
    <name evidence="2" type="ORF">AK812_SmicGene13709</name>
</gene>
<evidence type="ECO:0000256" key="1">
    <source>
        <dbReference type="SAM" id="MobiDB-lite"/>
    </source>
</evidence>
<keyword evidence="3" id="KW-1185">Reference proteome</keyword>
<reference evidence="2 3" key="1">
    <citation type="submission" date="2016-02" db="EMBL/GenBank/DDBJ databases">
        <title>Genome analysis of coral dinoflagellate symbionts highlights evolutionary adaptations to a symbiotic lifestyle.</title>
        <authorList>
            <person name="Aranda M."/>
            <person name="Li Y."/>
            <person name="Liew Y.J."/>
            <person name="Baumgarten S."/>
            <person name="Simakov O."/>
            <person name="Wilson M."/>
            <person name="Piel J."/>
            <person name="Ashoor H."/>
            <person name="Bougouffa S."/>
            <person name="Bajic V.B."/>
            <person name="Ryu T."/>
            <person name="Ravasi T."/>
            <person name="Bayer T."/>
            <person name="Micklem G."/>
            <person name="Kim H."/>
            <person name="Bhak J."/>
            <person name="Lajeunesse T.C."/>
            <person name="Voolstra C.R."/>
        </authorList>
    </citation>
    <scope>NUCLEOTIDE SEQUENCE [LARGE SCALE GENOMIC DNA]</scope>
    <source>
        <strain evidence="2 3">CCMP2467</strain>
    </source>
</reference>
<dbReference type="InterPro" id="IPR036691">
    <property type="entry name" value="Endo/exonu/phosph_ase_sf"/>
</dbReference>
<comment type="caution">
    <text evidence="2">The sequence shown here is derived from an EMBL/GenBank/DDBJ whole genome shotgun (WGS) entry which is preliminary data.</text>
</comment>
<feature type="compositionally biased region" description="Gly residues" evidence="1">
    <location>
        <begin position="523"/>
        <end position="534"/>
    </location>
</feature>
<proteinExistence type="predicted"/>
<evidence type="ECO:0000313" key="3">
    <source>
        <dbReference type="Proteomes" id="UP000186817"/>
    </source>
</evidence>
<protein>
    <submittedName>
        <fullName evidence="2">Uncharacterized protein</fullName>
    </submittedName>
</protein>
<evidence type="ECO:0000313" key="2">
    <source>
        <dbReference type="EMBL" id="OLQ03386.1"/>
    </source>
</evidence>
<feature type="compositionally biased region" description="Basic residues" evidence="1">
    <location>
        <begin position="513"/>
        <end position="522"/>
    </location>
</feature>
<sequence>MVAIALASNLASMWEQQGCHKLVPNSPNGRAILVRIPGDNHTAGLAVIAVYGPISSARQRDRDDFLDQIRRAKRGVGSRDILIVGGDFNADFDTQREALTRRYTRGGEGMQVFALNKELGIRDERLKQRVAAGVDGFLAEFYKYGSQLLVKQINGIVREMWRYAVQAPNGLEANAWPESWNEGLVVPLWKRKGNKADKSTWRGVTLLSVGSKLLARVVAQRTLKWSDPWLHEAQAGFRKGRGVDDVLQVTRRIVEEATACQADESVVLIRLFDIEKAYPRVSRDTLWMLLQRSAPVLEGRVRRERVEAQGSELATLRRRVDRLEKSTHLVLENSERVEALFAKAEASREFKNLASETAMAILRELHVLTNLPVPLPEVPPETWHASSGTNANVDIDATLSWWSWAPALLASSRFVAPNKTRSKRDETTGEWRRASGHFVIRLEFGEASLRVQQGLQGALGQWIGKAVKSAREEGKTPFNLYLDKTPEELERKRKRTGGEMGTTSAGRGGGKGKDRKKGKGKGGKGGASRGGGGAGRREEK</sequence>
<dbReference type="Proteomes" id="UP000186817">
    <property type="component" value="Unassembled WGS sequence"/>
</dbReference>
<dbReference type="SUPFAM" id="SSF56219">
    <property type="entry name" value="DNase I-like"/>
    <property type="match status" value="1"/>
</dbReference>
<accession>A0A1Q9E7J9</accession>
<dbReference type="EMBL" id="LSRX01000238">
    <property type="protein sequence ID" value="OLQ03386.1"/>
    <property type="molecule type" value="Genomic_DNA"/>
</dbReference>
<dbReference type="OrthoDB" id="410381at2759"/>
<feature type="region of interest" description="Disordered" evidence="1">
    <location>
        <begin position="478"/>
        <end position="540"/>
    </location>
</feature>
<dbReference type="PANTHER" id="PTHR19446">
    <property type="entry name" value="REVERSE TRANSCRIPTASES"/>
    <property type="match status" value="1"/>
</dbReference>
<dbReference type="AlphaFoldDB" id="A0A1Q9E7J9"/>
<name>A0A1Q9E7J9_SYMMI</name>
<organism evidence="2 3">
    <name type="scientific">Symbiodinium microadriaticum</name>
    <name type="common">Dinoflagellate</name>
    <name type="synonym">Zooxanthella microadriatica</name>
    <dbReference type="NCBI Taxonomy" id="2951"/>
    <lineage>
        <taxon>Eukaryota</taxon>
        <taxon>Sar</taxon>
        <taxon>Alveolata</taxon>
        <taxon>Dinophyceae</taxon>
        <taxon>Suessiales</taxon>
        <taxon>Symbiodiniaceae</taxon>
        <taxon>Symbiodinium</taxon>
    </lineage>
</organism>
<dbReference type="Gene3D" id="3.60.10.10">
    <property type="entry name" value="Endonuclease/exonuclease/phosphatase"/>
    <property type="match status" value="1"/>
</dbReference>